<evidence type="ECO:0000259" key="1">
    <source>
        <dbReference type="Pfam" id="PF03259"/>
    </source>
</evidence>
<dbReference type="SUPFAM" id="SSF103196">
    <property type="entry name" value="Roadblock/LC7 domain"/>
    <property type="match status" value="1"/>
</dbReference>
<dbReference type="EMBL" id="ABVL01000003">
    <property type="protein sequence ID" value="EDY20923.1"/>
    <property type="molecule type" value="Genomic_DNA"/>
</dbReference>
<dbReference type="InParanoid" id="B4CXC5"/>
<dbReference type="Pfam" id="PF03259">
    <property type="entry name" value="Robl_LC7"/>
    <property type="match status" value="1"/>
</dbReference>
<sequence length="160" mass="17672">MGQFPQLNQEDVDFINGVMRDLLSKSEAHVALLVEKAGYLIHQCGNPDSIDTTTFATLGSNAYNAVQFMAQLVNENNFTSMYQQGENFSTLMVNVDENSLLVIVFPTHLTVGSMKYYANPAARTISDRIDFATKRGGPGLDLSDLDPTDVQTLFQKKESP</sequence>
<dbReference type="AlphaFoldDB" id="B4CXC5"/>
<feature type="domain" description="Roadblock/LAMTOR2" evidence="1">
    <location>
        <begin position="19"/>
        <end position="105"/>
    </location>
</feature>
<dbReference type="GO" id="GO:0005085">
    <property type="term" value="F:guanyl-nucleotide exchange factor activity"/>
    <property type="evidence" value="ECO:0007669"/>
    <property type="project" value="InterPro"/>
</dbReference>
<evidence type="ECO:0000313" key="3">
    <source>
        <dbReference type="Proteomes" id="UP000005824"/>
    </source>
</evidence>
<dbReference type="RefSeq" id="WP_006978542.1">
    <property type="nucleotide sequence ID" value="NZ_ABVL01000003.1"/>
</dbReference>
<gene>
    <name evidence="2" type="ORF">CfE428DRAFT_1216</name>
</gene>
<proteinExistence type="predicted"/>
<comment type="caution">
    <text evidence="2">The sequence shown here is derived from an EMBL/GenBank/DDBJ whole genome shotgun (WGS) entry which is preliminary data.</text>
</comment>
<reference evidence="2 3" key="1">
    <citation type="journal article" date="2011" name="J. Bacteriol.">
        <title>Genome sequence of Chthoniobacter flavus Ellin428, an aerobic heterotrophic soil bacterium.</title>
        <authorList>
            <person name="Kant R."/>
            <person name="van Passel M.W."/>
            <person name="Palva A."/>
            <person name="Lucas S."/>
            <person name="Lapidus A."/>
            <person name="Glavina Del Rio T."/>
            <person name="Dalin E."/>
            <person name="Tice H."/>
            <person name="Bruce D."/>
            <person name="Goodwin L."/>
            <person name="Pitluck S."/>
            <person name="Larimer F.W."/>
            <person name="Land M.L."/>
            <person name="Hauser L."/>
            <person name="Sangwan P."/>
            <person name="de Vos W.M."/>
            <person name="Janssen P.H."/>
            <person name="Smidt H."/>
        </authorList>
    </citation>
    <scope>NUCLEOTIDE SEQUENCE [LARGE SCALE GENOMIC DNA]</scope>
    <source>
        <strain evidence="2 3">Ellin428</strain>
    </source>
</reference>
<evidence type="ECO:0000313" key="2">
    <source>
        <dbReference type="EMBL" id="EDY20923.1"/>
    </source>
</evidence>
<protein>
    <submittedName>
        <fullName evidence="2">Roadblock/LC7 family protein</fullName>
    </submittedName>
</protein>
<dbReference type="GO" id="GO:0060090">
    <property type="term" value="F:molecular adaptor activity"/>
    <property type="evidence" value="ECO:0007669"/>
    <property type="project" value="InterPro"/>
</dbReference>
<dbReference type="InterPro" id="IPR004942">
    <property type="entry name" value="Roadblock/LAMTOR2_dom"/>
</dbReference>
<dbReference type="GO" id="GO:0032008">
    <property type="term" value="P:positive regulation of TOR signaling"/>
    <property type="evidence" value="ECO:0007669"/>
    <property type="project" value="InterPro"/>
</dbReference>
<organism evidence="2 3">
    <name type="scientific">Chthoniobacter flavus Ellin428</name>
    <dbReference type="NCBI Taxonomy" id="497964"/>
    <lineage>
        <taxon>Bacteria</taxon>
        <taxon>Pseudomonadati</taxon>
        <taxon>Verrucomicrobiota</taxon>
        <taxon>Spartobacteria</taxon>
        <taxon>Chthoniobacterales</taxon>
        <taxon>Chthoniobacteraceae</taxon>
        <taxon>Chthoniobacter</taxon>
    </lineage>
</organism>
<dbReference type="PANTHER" id="PTHR13323">
    <property type="entry name" value="LATE ENDOSOMAL/LYSOSOMAL MP1 INTERACTING PROTEIN"/>
    <property type="match status" value="1"/>
</dbReference>
<dbReference type="STRING" id="497964.CfE428DRAFT_1216"/>
<dbReference type="Gene3D" id="3.30.450.30">
    <property type="entry name" value="Dynein light chain 2a, cytoplasmic"/>
    <property type="match status" value="1"/>
</dbReference>
<dbReference type="Proteomes" id="UP000005824">
    <property type="component" value="Unassembled WGS sequence"/>
</dbReference>
<name>B4CXC5_9BACT</name>
<dbReference type="InterPro" id="IPR037587">
    <property type="entry name" value="LAMTOR2-like"/>
</dbReference>
<keyword evidence="3" id="KW-1185">Reference proteome</keyword>
<dbReference type="eggNOG" id="COG2018">
    <property type="taxonomic scope" value="Bacteria"/>
</dbReference>
<accession>B4CXC5</accession>